<dbReference type="STRING" id="658445.H744_2c2577"/>
<dbReference type="HOGENOM" id="CLU_059150_0_0_6"/>
<accession>A0A0C5WQ54</accession>
<gene>
    <name evidence="1" type="ORF">H744_2c2577</name>
</gene>
<evidence type="ECO:0000313" key="1">
    <source>
        <dbReference type="EMBL" id="AJR09233.1"/>
    </source>
</evidence>
<sequence>MSRYRNSVGKPRLSMPVWLLLTAGGLLSPLACGQIPGLEPEKDWDLNGYVKYMATGTLPDNGSNGLDHLIHQRFNFEYRFNGQWRFNVGMRNRLLFGDAAEIPGYGDLVAIDTGYMDLSKNWLDKKGAVGNSQLDRLYVNWQRDDWQVRGGRFRVNWAMATLWNPNDIFNSYSIYDFDYEERAGSDAVMVSRKLGFASSFDVVVNPNSDNNLNSYAGRYLFNHNGWDYQVLAGKSLWDHVVGAGFAGDLQGAGVRGELSWFEPDQDEWQGEPLKHSAVATLETDYSFGGQRNWMARGAVLYISNPQTPRNAIAFLNLPLTARTLSFTRWTAYADASLDVTPLSRLTLSASYYDDGSYFVGASNSYSLADDWQLLGVIQRFDGSGNSLFGDTASTLLFAQIRWNF</sequence>
<dbReference type="SUPFAM" id="SSF56935">
    <property type="entry name" value="Porins"/>
    <property type="match status" value="1"/>
</dbReference>
<evidence type="ECO:0008006" key="3">
    <source>
        <dbReference type="Google" id="ProtNLM"/>
    </source>
</evidence>
<dbReference type="Proteomes" id="UP000032303">
    <property type="component" value="Chromosome 2"/>
</dbReference>
<dbReference type="EMBL" id="CP005974">
    <property type="protein sequence ID" value="AJR09233.1"/>
    <property type="molecule type" value="Genomic_DNA"/>
</dbReference>
<reference evidence="1 2" key="1">
    <citation type="submission" date="2013-05" db="EMBL/GenBank/DDBJ databases">
        <title>Complete genome sequence of the lipase-producing bacterium Photobacterium gaetbulicola Gung47.</title>
        <authorList>
            <person name="Kim Y.-O."/>
        </authorList>
    </citation>
    <scope>NUCLEOTIDE SEQUENCE [LARGE SCALE GENOMIC DNA]</scope>
    <source>
        <strain evidence="1 2">Gung47</strain>
    </source>
</reference>
<dbReference type="KEGG" id="pgb:H744_2c2577"/>
<evidence type="ECO:0000313" key="2">
    <source>
        <dbReference type="Proteomes" id="UP000032303"/>
    </source>
</evidence>
<proteinExistence type="predicted"/>
<dbReference type="PATRIC" id="fig|658445.3.peg.4598"/>
<name>A0A0C5WQ54_9GAMM</name>
<keyword evidence="2" id="KW-1185">Reference proteome</keyword>
<organism evidence="1 2">
    <name type="scientific">Photobacterium gaetbulicola Gung47</name>
    <dbReference type="NCBI Taxonomy" id="658445"/>
    <lineage>
        <taxon>Bacteria</taxon>
        <taxon>Pseudomonadati</taxon>
        <taxon>Pseudomonadota</taxon>
        <taxon>Gammaproteobacteria</taxon>
        <taxon>Vibrionales</taxon>
        <taxon>Vibrionaceae</taxon>
        <taxon>Photobacterium</taxon>
    </lineage>
</organism>
<protein>
    <recommendedName>
        <fullName evidence="3">Alginate export domain-containing protein</fullName>
    </recommendedName>
</protein>
<dbReference type="AlphaFoldDB" id="A0A0C5WQ54"/>